<dbReference type="Proteomes" id="UP000323011">
    <property type="component" value="Unassembled WGS sequence"/>
</dbReference>
<dbReference type="EMBL" id="VLTN01000043">
    <property type="protein sequence ID" value="KAA0149405.1"/>
    <property type="molecule type" value="Genomic_DNA"/>
</dbReference>
<feature type="compositionally biased region" description="Low complexity" evidence="2">
    <location>
        <begin position="715"/>
        <end position="729"/>
    </location>
</feature>
<protein>
    <recommendedName>
        <fullName evidence="3">PH domain-containing protein</fullName>
    </recommendedName>
</protein>
<feature type="compositionally biased region" description="Polar residues" evidence="2">
    <location>
        <begin position="60"/>
        <end position="76"/>
    </location>
</feature>
<dbReference type="SMART" id="SM00233">
    <property type="entry name" value="PH"/>
    <property type="match status" value="1"/>
</dbReference>
<keyword evidence="5" id="KW-1185">Reference proteome</keyword>
<organism evidence="4 5">
    <name type="scientific">Cafeteria roenbergensis</name>
    <name type="common">Marine flagellate</name>
    <dbReference type="NCBI Taxonomy" id="33653"/>
    <lineage>
        <taxon>Eukaryota</taxon>
        <taxon>Sar</taxon>
        <taxon>Stramenopiles</taxon>
        <taxon>Bigyra</taxon>
        <taxon>Opalozoa</taxon>
        <taxon>Bicosoecida</taxon>
        <taxon>Cafeteriaceae</taxon>
        <taxon>Cafeteria</taxon>
    </lineage>
</organism>
<feature type="region of interest" description="Disordered" evidence="2">
    <location>
        <begin position="557"/>
        <end position="582"/>
    </location>
</feature>
<keyword evidence="1" id="KW-0175">Coiled coil</keyword>
<name>A0A5A8C929_CAFRO</name>
<proteinExistence type="predicted"/>
<accession>A0A5A8C929</accession>
<dbReference type="CDD" id="cd00821">
    <property type="entry name" value="PH"/>
    <property type="match status" value="1"/>
</dbReference>
<dbReference type="PANTHER" id="PTHR14383:SF5">
    <property type="entry name" value="RUN DOMAIN-CONTAINING PROTEIN"/>
    <property type="match status" value="1"/>
</dbReference>
<evidence type="ECO:0000256" key="1">
    <source>
        <dbReference type="SAM" id="Coils"/>
    </source>
</evidence>
<feature type="coiled-coil region" evidence="1">
    <location>
        <begin position="235"/>
        <end position="270"/>
    </location>
</feature>
<dbReference type="PANTHER" id="PTHR14383">
    <property type="entry name" value="SWAP-70 RECOMBINASE"/>
    <property type="match status" value="1"/>
</dbReference>
<reference evidence="4 5" key="1">
    <citation type="submission" date="2019-07" db="EMBL/GenBank/DDBJ databases">
        <title>Genomes of Cafeteria roenbergensis.</title>
        <authorList>
            <person name="Fischer M.G."/>
            <person name="Hackl T."/>
            <person name="Roman M."/>
        </authorList>
    </citation>
    <scope>NUCLEOTIDE SEQUENCE [LARGE SCALE GENOMIC DNA]</scope>
    <source>
        <strain evidence="4 5">BVI</strain>
    </source>
</reference>
<dbReference type="Gene3D" id="2.30.29.30">
    <property type="entry name" value="Pleckstrin-homology domain (PH domain)/Phosphotyrosine-binding domain (PTB)"/>
    <property type="match status" value="1"/>
</dbReference>
<feature type="domain" description="PH" evidence="3">
    <location>
        <begin position="115"/>
        <end position="223"/>
    </location>
</feature>
<evidence type="ECO:0000259" key="3">
    <source>
        <dbReference type="PROSITE" id="PS50003"/>
    </source>
</evidence>
<gene>
    <name evidence="4" type="ORF">FNF29_05958</name>
</gene>
<feature type="compositionally biased region" description="Acidic residues" evidence="2">
    <location>
        <begin position="668"/>
        <end position="711"/>
    </location>
</feature>
<feature type="region of interest" description="Disordered" evidence="2">
    <location>
        <begin position="613"/>
        <end position="747"/>
    </location>
</feature>
<dbReference type="InterPro" id="IPR011993">
    <property type="entry name" value="PH-like_dom_sf"/>
</dbReference>
<feature type="compositionally biased region" description="Low complexity" evidence="2">
    <location>
        <begin position="42"/>
        <end position="59"/>
    </location>
</feature>
<dbReference type="SUPFAM" id="SSF50729">
    <property type="entry name" value="PH domain-like"/>
    <property type="match status" value="1"/>
</dbReference>
<feature type="compositionally biased region" description="Low complexity" evidence="2">
    <location>
        <begin position="810"/>
        <end position="822"/>
    </location>
</feature>
<comment type="caution">
    <text evidence="4">The sequence shown here is derived from an EMBL/GenBank/DDBJ whole genome shotgun (WGS) entry which is preliminary data.</text>
</comment>
<sequence>MSHAPTLGPAPPMRREPLAMHGYPAQHGVAPPALLGVGGPAAAGSAPGSPAHPASSAASRSTGTPYTASSAASNPESAGKPGSARGLPFEDPEGLLGAPATRQVAAGLAGTPADAAVLQGFLRKAGKTGGSWKRRWCVLRRGGLTYFKQRDSEKPQGVIDTGSVVGLSLAKEEDSPPFAFHLHTLGSGKVGSSRQGPGRRFTLQAPSADALRHWLHAIAAVARFLRGGDVSSFEAGAKEAEAAALARKRKDMEEAAAAAASRERESLRRAQAEAVEALLGRLTDAELRTGARALHERLSQRIAVHADASPASSPTSATPHAQRTLLWADGILSRFRLRLRSASDYARGPWWRRRPRHPPRAHPLPPEAGGGAWPRWHGLAEQLADGVPLLLLLAWFFGVNVDPAAADDPTAAVPASIRERGLPLGCAYGAPITAFQRRSNLALCAAAIQAAGAPVLLEGPGAAMASKDVSAALLDDDLALAQLHALRRALKGHECPLPRLPPPTGPLPSADTVEDWAVEEGHTAAGPAITTVVSPARGGGDPVVVICGVAFADGPLLSDDDEDDAAAADEDDAEDYDDAAEGRSMASSRFSMVTGMSASSFGSVALDRSGLDSQFAQPEGGRSRASAAGSVAAAGGESEDAAFTGVQDDADAGQDQEDEDAGEKQEQEQEQELEHEEEQDQEQELEHEEEEDQEQEEDQEHEEEQDQEQEERGEAAAGPDATASSAAGSNQEGPVDMALRDRKRDVGNPAIRGAALDWARSKLRRWADKEGYEGSLPLDTAPSVEAVLGGAAGLAAVLEQTDNPSPPGTPTTHQGTGLAQRT</sequence>
<evidence type="ECO:0000313" key="5">
    <source>
        <dbReference type="Proteomes" id="UP000323011"/>
    </source>
</evidence>
<feature type="region of interest" description="Disordered" evidence="2">
    <location>
        <begin position="1"/>
        <end position="95"/>
    </location>
</feature>
<feature type="region of interest" description="Disordered" evidence="2">
    <location>
        <begin position="799"/>
        <end position="822"/>
    </location>
</feature>
<feature type="compositionally biased region" description="Low complexity" evidence="2">
    <location>
        <begin position="619"/>
        <end position="636"/>
    </location>
</feature>
<feature type="compositionally biased region" description="Acidic residues" evidence="2">
    <location>
        <begin position="558"/>
        <end position="579"/>
    </location>
</feature>
<evidence type="ECO:0000256" key="2">
    <source>
        <dbReference type="SAM" id="MobiDB-lite"/>
    </source>
</evidence>
<feature type="compositionally biased region" description="Acidic residues" evidence="2">
    <location>
        <begin position="648"/>
        <end position="661"/>
    </location>
</feature>
<dbReference type="AlphaFoldDB" id="A0A5A8C929"/>
<evidence type="ECO:0000313" key="4">
    <source>
        <dbReference type="EMBL" id="KAA0149405.1"/>
    </source>
</evidence>
<dbReference type="PROSITE" id="PS50003">
    <property type="entry name" value="PH_DOMAIN"/>
    <property type="match status" value="1"/>
</dbReference>
<dbReference type="InterPro" id="IPR001849">
    <property type="entry name" value="PH_domain"/>
</dbReference>
<dbReference type="Pfam" id="PF00169">
    <property type="entry name" value="PH"/>
    <property type="match status" value="1"/>
</dbReference>